<dbReference type="InterPro" id="IPR003961">
    <property type="entry name" value="FN3_dom"/>
</dbReference>
<dbReference type="SUPFAM" id="SSF49785">
    <property type="entry name" value="Galactose-binding domain-like"/>
    <property type="match status" value="1"/>
</dbReference>
<evidence type="ECO:0000259" key="1">
    <source>
        <dbReference type="SMART" id="SM00060"/>
    </source>
</evidence>
<dbReference type="Pfam" id="PF16391">
    <property type="entry name" value="DUF5000"/>
    <property type="match status" value="1"/>
</dbReference>
<accession>A0A5B2VNE1</accession>
<reference evidence="2 3" key="2">
    <citation type="submission" date="2019-09" db="EMBL/GenBank/DDBJ databases">
        <authorList>
            <person name="Jin C."/>
        </authorList>
    </citation>
    <scope>NUCLEOTIDE SEQUENCE [LARGE SCALE GENOMIC DNA]</scope>
    <source>
        <strain evidence="2 3">BN140078</strain>
    </source>
</reference>
<comment type="caution">
    <text evidence="2">The sequence shown here is derived from an EMBL/GenBank/DDBJ whole genome shotgun (WGS) entry which is preliminary data.</text>
</comment>
<dbReference type="RefSeq" id="WP_149841472.1">
    <property type="nucleotide sequence ID" value="NZ_VUOC01000004.1"/>
</dbReference>
<evidence type="ECO:0000313" key="2">
    <source>
        <dbReference type="EMBL" id="KAA2240294.1"/>
    </source>
</evidence>
<dbReference type="AlphaFoldDB" id="A0A5B2VNE1"/>
<dbReference type="InterPro" id="IPR036116">
    <property type="entry name" value="FN3_sf"/>
</dbReference>
<dbReference type="InterPro" id="IPR013783">
    <property type="entry name" value="Ig-like_fold"/>
</dbReference>
<reference evidence="2 3" key="1">
    <citation type="submission" date="2019-09" db="EMBL/GenBank/DDBJ databases">
        <title>Chitinophaga ginsengihumi sp. nov., isolated from soil of ginseng rhizosphere.</title>
        <authorList>
            <person name="Lee J."/>
        </authorList>
    </citation>
    <scope>NUCLEOTIDE SEQUENCE [LARGE SCALE GENOMIC DNA]</scope>
    <source>
        <strain evidence="2 3">BN140078</strain>
    </source>
</reference>
<dbReference type="Pfam" id="PF16389">
    <property type="entry name" value="DUF4998"/>
    <property type="match status" value="1"/>
</dbReference>
<dbReference type="InterPro" id="IPR032164">
    <property type="entry name" value="DUF5000"/>
</dbReference>
<dbReference type="InterPro" id="IPR008979">
    <property type="entry name" value="Galactose-bd-like_sf"/>
</dbReference>
<protein>
    <recommendedName>
        <fullName evidence="1">Fibronectin type-III domain-containing protein</fullName>
    </recommendedName>
</protein>
<dbReference type="EMBL" id="VUOC01000004">
    <property type="protein sequence ID" value="KAA2240294.1"/>
    <property type="molecule type" value="Genomic_DNA"/>
</dbReference>
<gene>
    <name evidence="2" type="ORF">F0L74_29465</name>
</gene>
<dbReference type="Gene3D" id="2.60.120.260">
    <property type="entry name" value="Galactose-binding domain-like"/>
    <property type="match status" value="1"/>
</dbReference>
<organism evidence="2 3">
    <name type="scientific">Chitinophaga agrisoli</name>
    <dbReference type="NCBI Taxonomy" id="2607653"/>
    <lineage>
        <taxon>Bacteria</taxon>
        <taxon>Pseudomonadati</taxon>
        <taxon>Bacteroidota</taxon>
        <taxon>Chitinophagia</taxon>
        <taxon>Chitinophagales</taxon>
        <taxon>Chitinophagaceae</taxon>
        <taxon>Chitinophaga</taxon>
    </lineage>
</organism>
<dbReference type="SMART" id="SM00060">
    <property type="entry name" value="FN3"/>
    <property type="match status" value="1"/>
</dbReference>
<dbReference type="Gene3D" id="2.60.40.10">
    <property type="entry name" value="Immunoglobulins"/>
    <property type="match status" value="1"/>
</dbReference>
<dbReference type="CDD" id="cd00063">
    <property type="entry name" value="FN3"/>
    <property type="match status" value="1"/>
</dbReference>
<sequence>MRIKYIHIKGLCMLAIVLLFLACSKKATDYRDLLGDKEIQYPGAVSNVTVLPGKGRLMLMWQPSPDPSVTRYVVYWNNSADSVTISADKHQPTDTVKSIITGLNEYTYTFFIYSYDAEGNKSVVKEVDNAHVYGSIYQNSLHNRLPDAATPFKVNDDGSAVLYFTTPDTINTTTDIHYTNAGGIASVISLQADAAFVTLPSYKPGGVISYQSAYLPVMGSLDTFYTVQPDTFPNIFKLVECDKGLFQEADLPHDMGLLQSDTRVSKLWDGSVGPQGYPNIYHNNSSGTPGTFSFDLGKLYNNLGVIEETGRNCCHNPAEFEVWGIADNTDAAPDLNANDPNFKSAMQAKGWTLLTTAVRGDDGNAPMKFNFMDNPPPVRYIRIRVLRTVDNSNDINLSELSFWNKE</sequence>
<name>A0A5B2VNE1_9BACT</name>
<proteinExistence type="predicted"/>
<dbReference type="SUPFAM" id="SSF49265">
    <property type="entry name" value="Fibronectin type III"/>
    <property type="match status" value="1"/>
</dbReference>
<dbReference type="Proteomes" id="UP000324611">
    <property type="component" value="Unassembled WGS sequence"/>
</dbReference>
<dbReference type="PROSITE" id="PS51257">
    <property type="entry name" value="PROKAR_LIPOPROTEIN"/>
    <property type="match status" value="1"/>
</dbReference>
<feature type="domain" description="Fibronectin type-III" evidence="1">
    <location>
        <begin position="42"/>
        <end position="121"/>
    </location>
</feature>
<keyword evidence="3" id="KW-1185">Reference proteome</keyword>
<evidence type="ECO:0000313" key="3">
    <source>
        <dbReference type="Proteomes" id="UP000324611"/>
    </source>
</evidence>